<dbReference type="AlphaFoldDB" id="A0A7E6CSE6"/>
<dbReference type="PANTHER" id="PTHR23232">
    <property type="entry name" value="KRAB DOMAIN C2H2 ZINC FINGER"/>
    <property type="match status" value="1"/>
</dbReference>
<dbReference type="CDD" id="cd07765">
    <property type="entry name" value="KRAB_A-box"/>
    <property type="match status" value="1"/>
</dbReference>
<feature type="region of interest" description="Disordered" evidence="1">
    <location>
        <begin position="1"/>
        <end position="58"/>
    </location>
</feature>
<evidence type="ECO:0000313" key="3">
    <source>
        <dbReference type="Proteomes" id="UP000504628"/>
    </source>
</evidence>
<dbReference type="GO" id="GO:0006355">
    <property type="term" value="P:regulation of DNA-templated transcription"/>
    <property type="evidence" value="ECO:0007669"/>
    <property type="project" value="InterPro"/>
</dbReference>
<evidence type="ECO:0000259" key="2">
    <source>
        <dbReference type="PROSITE" id="PS50805"/>
    </source>
</evidence>
<dbReference type="PROSITE" id="PS50805">
    <property type="entry name" value="KRAB"/>
    <property type="match status" value="1"/>
</dbReference>
<dbReference type="SUPFAM" id="SSF109640">
    <property type="entry name" value="KRAB domain (Kruppel-associated box)"/>
    <property type="match status" value="1"/>
</dbReference>
<evidence type="ECO:0000313" key="4">
    <source>
        <dbReference type="RefSeq" id="XP_035869802.1"/>
    </source>
</evidence>
<evidence type="ECO:0000256" key="1">
    <source>
        <dbReference type="SAM" id="MobiDB-lite"/>
    </source>
</evidence>
<dbReference type="RefSeq" id="XP_035869802.1">
    <property type="nucleotide sequence ID" value="XM_036013909.1"/>
</dbReference>
<dbReference type="PANTHER" id="PTHR23232:SF113">
    <property type="entry name" value="KRAB DOMAIN-CONTAINING PROTEIN"/>
    <property type="match status" value="1"/>
</dbReference>
<name>A0A7E6CSE6_9CHIR</name>
<dbReference type="InterPro" id="IPR036051">
    <property type="entry name" value="KRAB_dom_sf"/>
</dbReference>
<gene>
    <name evidence="4" type="primary">LOC114489727</name>
</gene>
<dbReference type="Pfam" id="PF01352">
    <property type="entry name" value="KRAB"/>
    <property type="match status" value="1"/>
</dbReference>
<dbReference type="InterPro" id="IPR050169">
    <property type="entry name" value="Krueppel_C2H2_ZnF"/>
</dbReference>
<accession>A0A7E6CSE6</accession>
<dbReference type="SMART" id="SM00349">
    <property type="entry name" value="KRAB"/>
    <property type="match status" value="1"/>
</dbReference>
<dbReference type="Proteomes" id="UP000504628">
    <property type="component" value="Chromosome 13"/>
</dbReference>
<proteinExistence type="predicted"/>
<dbReference type="Gene3D" id="6.10.140.140">
    <property type="match status" value="1"/>
</dbReference>
<dbReference type="InterPro" id="IPR001909">
    <property type="entry name" value="KRAB"/>
</dbReference>
<sequence length="163" mass="18873">MATRVRTAATWVPPLQERDSSGSRIRKLRGQEPIVGQRTPDQKPSPGGPQRRQKRQWTEQVPHWLFTSQEQLQTTKSQESLSFTDVFVPFTWEEWQLLDPAQRHLHRSVMLENYSNLAFLGYQPTKPDIIFQLEHGELWMMQAQVASPGHSVPRSLGTFVLQI</sequence>
<keyword evidence="3" id="KW-1185">Reference proteome</keyword>
<organism evidence="3 4">
    <name type="scientific">Phyllostomus discolor</name>
    <name type="common">pale spear-nosed bat</name>
    <dbReference type="NCBI Taxonomy" id="89673"/>
    <lineage>
        <taxon>Eukaryota</taxon>
        <taxon>Metazoa</taxon>
        <taxon>Chordata</taxon>
        <taxon>Craniata</taxon>
        <taxon>Vertebrata</taxon>
        <taxon>Euteleostomi</taxon>
        <taxon>Mammalia</taxon>
        <taxon>Eutheria</taxon>
        <taxon>Laurasiatheria</taxon>
        <taxon>Chiroptera</taxon>
        <taxon>Yangochiroptera</taxon>
        <taxon>Phyllostomidae</taxon>
        <taxon>Phyllostominae</taxon>
        <taxon>Phyllostomus</taxon>
    </lineage>
</organism>
<dbReference type="GeneID" id="114489727"/>
<protein>
    <submittedName>
        <fullName evidence="4">Zinc finger protein 268 isoform X2</fullName>
    </submittedName>
</protein>
<feature type="domain" description="KRAB" evidence="2">
    <location>
        <begin position="81"/>
        <end position="151"/>
    </location>
</feature>
<reference evidence="4" key="1">
    <citation type="submission" date="2025-08" db="UniProtKB">
        <authorList>
            <consortium name="RefSeq"/>
        </authorList>
    </citation>
    <scope>IDENTIFICATION</scope>
    <source>
        <tissue evidence="4">Muscle</tissue>
    </source>
</reference>